<dbReference type="InterPro" id="IPR023372">
    <property type="entry name" value="Rest_endonuc_II_EcoRII_N"/>
</dbReference>
<dbReference type="AlphaFoldDB" id="A0A318MX88"/>
<accession>A0A318MX88</accession>
<comment type="caution">
    <text evidence="3">The sequence shown here is derived from an EMBL/GenBank/DDBJ whole genome shotgun (WGS) entry which is preliminary data.</text>
</comment>
<keyword evidence="3" id="KW-0378">Hydrolase</keyword>
<sequence length="406" mass="47517">MASLNELSYWLNEQRRMDRVWYVKRLSANDTLASGSHQAGPYMPKKLLMDLFPSLQYSGKKNPRVTFELRLDSCHDIRDVTAIWYNNKWHDGGTRDEVRITNWGGQHSALLEPENTGSLVIFSFQRQQGRDVSLCNVWVCDHVTEEDLIENLIGVIIPGKHIIRSWDRICFAEKNKNNSCCLSPENIPEDWRNNFPTTIDIFKKVIELIPDIGDTINERLIRRRNCEFELFRNIEKNIEFSFIQQGFSTIDAFLETAKKILQRRKARSGRSLELHLREIFLEEKLKEGLNFSYQPETENGKRPDFVFPCENAYKNQHFLSKQLRMLAVKTTCKDRWRQILNEADRIPVKHLFTLQEGVSVNQFQEMCESNVRLVVPKPLINKYPLEIQGHLQTLESFVGDVRLLSN</sequence>
<dbReference type="GO" id="GO:0009307">
    <property type="term" value="P:DNA restriction-modification system"/>
    <property type="evidence" value="ECO:0007669"/>
    <property type="project" value="InterPro"/>
</dbReference>
<dbReference type="REBASE" id="292700">
    <property type="entry name" value="Csp284ORF4900P"/>
</dbReference>
<protein>
    <submittedName>
        <fullName evidence="3">Type II restriction endonuclease</fullName>
    </submittedName>
</protein>
<dbReference type="SUPFAM" id="SSF52980">
    <property type="entry name" value="Restriction endonuclease-like"/>
    <property type="match status" value="1"/>
</dbReference>
<proteinExistence type="predicted"/>
<dbReference type="GO" id="GO:0003677">
    <property type="term" value="F:DNA binding"/>
    <property type="evidence" value="ECO:0007669"/>
    <property type="project" value="InterPro"/>
</dbReference>
<dbReference type="OrthoDB" id="9797574at2"/>
<name>A0A318MX88_9PROT</name>
<dbReference type="Gene3D" id="3.40.91.80">
    <property type="match status" value="1"/>
</dbReference>
<dbReference type="InterPro" id="IPR015300">
    <property type="entry name" value="DNA-bd_pseudobarrel_sf"/>
</dbReference>
<evidence type="ECO:0000313" key="4">
    <source>
        <dbReference type="Proteomes" id="UP000247565"/>
    </source>
</evidence>
<dbReference type="InterPro" id="IPR015109">
    <property type="entry name" value="Restrct_endonuc_II_EcoRII_C"/>
</dbReference>
<dbReference type="Proteomes" id="UP000247565">
    <property type="component" value="Unassembled WGS sequence"/>
</dbReference>
<dbReference type="RefSeq" id="WP_110438880.1">
    <property type="nucleotide sequence ID" value="NZ_CP046393.1"/>
</dbReference>
<keyword evidence="3" id="KW-0540">Nuclease</keyword>
<evidence type="ECO:0000259" key="2">
    <source>
        <dbReference type="Pfam" id="PF09217"/>
    </source>
</evidence>
<evidence type="ECO:0000259" key="1">
    <source>
        <dbReference type="Pfam" id="PF09019"/>
    </source>
</evidence>
<dbReference type="SUPFAM" id="SSF101936">
    <property type="entry name" value="DNA-binding pseudobarrel domain"/>
    <property type="match status" value="1"/>
</dbReference>
<dbReference type="Gene3D" id="2.40.330.10">
    <property type="entry name" value="DNA-binding pseudobarrel domain"/>
    <property type="match status" value="1"/>
</dbReference>
<feature type="domain" description="Restriction endonuclease type II EcoRII C-terminal" evidence="1">
    <location>
        <begin position="231"/>
        <end position="398"/>
    </location>
</feature>
<dbReference type="GO" id="GO:0009036">
    <property type="term" value="F:type II site-specific deoxyribonuclease activity"/>
    <property type="evidence" value="ECO:0007669"/>
    <property type="project" value="InterPro"/>
</dbReference>
<dbReference type="InterPro" id="IPR011335">
    <property type="entry name" value="Restrct_endonuc-II-like"/>
</dbReference>
<organism evidence="3 4">
    <name type="scientific">Commensalibacter melissae</name>
    <dbReference type="NCBI Taxonomy" id="2070537"/>
    <lineage>
        <taxon>Bacteria</taxon>
        <taxon>Pseudomonadati</taxon>
        <taxon>Pseudomonadota</taxon>
        <taxon>Alphaproteobacteria</taxon>
        <taxon>Acetobacterales</taxon>
        <taxon>Acetobacteraceae</taxon>
    </lineage>
</organism>
<dbReference type="EMBL" id="QGLT01000002">
    <property type="protein sequence ID" value="PXZ00738.1"/>
    <property type="molecule type" value="Genomic_DNA"/>
</dbReference>
<feature type="domain" description="Restriction endonuclease type II EcoRII N-terminal" evidence="2">
    <location>
        <begin position="18"/>
        <end position="162"/>
    </location>
</feature>
<keyword evidence="4" id="KW-1185">Reference proteome</keyword>
<gene>
    <name evidence="3" type="ORF">DK869_04910</name>
</gene>
<evidence type="ECO:0000313" key="3">
    <source>
        <dbReference type="EMBL" id="PXZ00738.1"/>
    </source>
</evidence>
<dbReference type="Pfam" id="PF09019">
    <property type="entry name" value="EcoRII-C"/>
    <property type="match status" value="1"/>
</dbReference>
<dbReference type="InterPro" id="IPR038365">
    <property type="entry name" value="EcoRII_C_sf"/>
</dbReference>
<keyword evidence="3" id="KW-0255">Endonuclease</keyword>
<reference evidence="3 4" key="1">
    <citation type="submission" date="2018-05" db="EMBL/GenBank/DDBJ databases">
        <title>Reference genomes for bee gut microbiota database.</title>
        <authorList>
            <person name="Ellegaard K.M."/>
        </authorList>
    </citation>
    <scope>NUCLEOTIDE SEQUENCE [LARGE SCALE GENOMIC DNA]</scope>
    <source>
        <strain evidence="3 4">ESL0284</strain>
    </source>
</reference>
<dbReference type="Pfam" id="PF09217">
    <property type="entry name" value="EcoRII-N"/>
    <property type="match status" value="1"/>
</dbReference>